<dbReference type="OrthoDB" id="5822147at2"/>
<keyword evidence="2" id="KW-1185">Reference proteome</keyword>
<name>E3BJA3_9VIBR</name>
<dbReference type="Proteomes" id="UP000002943">
    <property type="component" value="Unassembled WGS sequence"/>
</dbReference>
<evidence type="ECO:0000313" key="2">
    <source>
        <dbReference type="Proteomes" id="UP000002943"/>
    </source>
</evidence>
<gene>
    <name evidence="1" type="ORF">VIBC2010_06879</name>
</gene>
<sequence>MKKIFFSIILWFSFLPIPLASIYYGPPDGKNIIDIGSPEGYLFKVEKGVFVQTHSEDYILGIARLIEQLKRTRTGKAIIGQVSSYQPISLPTKPRALAFSDTRSSLQAIENIHVVIRPPSGGKRFVTEPLISHFDFAPHQSNGLGVPSVIYFDIENTVLIPGSSRAIEPAVALGHELIHARDYLSGGLPVGSQRIRHRAPQQGVNHIGEEFEQGDMVEFNLMLREFEATGLSYQKSVTKPKELTATRRQSIERRESLLQIWDEARINKTVSKADYKRVRTNIALLKSEKAVSEYHLSLELEADTRDMYWPGNMISYASVPAEMPSSDIGSAFSSTSGVLSNVKINTRVLGEHLSQYPNSVMLISSSLIEQQNGFPRLNKTLKTAIEVAVKLDRPIVFLQGDHFSTLSRSEQTMTIAMLEKSISSLGGNQKILTMVSHEQGELGGTGRYLVSNSSQISILSARDEMVTLEISESLANSSQKLLVSRLGGISFKPNVLPFQQRLRWSSLSENDNVTLISNSELPKSKKCWSM</sequence>
<dbReference type="RefSeq" id="WP_009601100.1">
    <property type="nucleotide sequence ID" value="NZ_AEIU01000069.1"/>
</dbReference>
<comment type="caution">
    <text evidence="1">The sequence shown here is derived from an EMBL/GenBank/DDBJ whole genome shotgun (WGS) entry which is preliminary data.</text>
</comment>
<dbReference type="EMBL" id="AEIU01000069">
    <property type="protein sequence ID" value="EFP96672.1"/>
    <property type="molecule type" value="Genomic_DNA"/>
</dbReference>
<protein>
    <submittedName>
        <fullName evidence="1">Uncharacterized protein</fullName>
    </submittedName>
</protein>
<proteinExistence type="predicted"/>
<dbReference type="AlphaFoldDB" id="E3BJA3"/>
<evidence type="ECO:0000313" key="1">
    <source>
        <dbReference type="EMBL" id="EFP96672.1"/>
    </source>
</evidence>
<accession>E3BJA3</accession>
<dbReference type="Gene3D" id="3.90.1240.10">
    <property type="entry name" value="Metalloproteases ('zincins'), catalytic domain like"/>
    <property type="match status" value="1"/>
</dbReference>
<organism evidence="1 2">
    <name type="scientific">Vibrio caribbeanicus ATCC BAA-2122</name>
    <dbReference type="NCBI Taxonomy" id="796620"/>
    <lineage>
        <taxon>Bacteria</taxon>
        <taxon>Pseudomonadati</taxon>
        <taxon>Pseudomonadota</taxon>
        <taxon>Gammaproteobacteria</taxon>
        <taxon>Vibrionales</taxon>
        <taxon>Vibrionaceae</taxon>
        <taxon>Vibrio</taxon>
    </lineage>
</organism>
<reference evidence="1 2" key="1">
    <citation type="journal article" date="2012" name="Int. J. Syst. Evol. Microbiol.">
        <title>Vibrio caribbeanicus sp. nov., isolated from the marine sponge Scleritoderma cyanea.</title>
        <authorList>
            <person name="Hoffmann M."/>
            <person name="Monday S.R."/>
            <person name="Allard M.W."/>
            <person name="Strain E.A."/>
            <person name="Whittaker P."/>
            <person name="Naum M."/>
            <person name="McCarthy P.J."/>
            <person name="Lopez J.V."/>
            <person name="Fischer M."/>
            <person name="Brown E.W."/>
        </authorList>
    </citation>
    <scope>NUCLEOTIDE SEQUENCE [LARGE SCALE GENOMIC DNA]</scope>
    <source>
        <strain evidence="1 2">ATCC BAA-2122</strain>
    </source>
</reference>
<dbReference type="eggNOG" id="ENOG5031P62">
    <property type="taxonomic scope" value="Bacteria"/>
</dbReference>